<gene>
    <name evidence="1" type="ORF">RUA8715_01415</name>
</gene>
<organism evidence="1 2">
    <name type="scientific">Ruegeria arenilitoris</name>
    <dbReference type="NCBI Taxonomy" id="1173585"/>
    <lineage>
        <taxon>Bacteria</taxon>
        <taxon>Pseudomonadati</taxon>
        <taxon>Pseudomonadota</taxon>
        <taxon>Alphaproteobacteria</taxon>
        <taxon>Rhodobacterales</taxon>
        <taxon>Roseobacteraceae</taxon>
        <taxon>Ruegeria</taxon>
    </lineage>
</organism>
<proteinExistence type="predicted"/>
<protein>
    <submittedName>
        <fullName evidence="1">Uncharacterized protein</fullName>
    </submittedName>
</protein>
<keyword evidence="2" id="KW-1185">Reference proteome</keyword>
<dbReference type="RefSeq" id="WP_093962845.1">
    <property type="nucleotide sequence ID" value="NZ_FXYG01000001.1"/>
</dbReference>
<sequence length="93" mass="10056">MNKITESGAILVETLSRYISNYEHARIDIDALEDLLSGDAAIARRILILAGMKPSSGQPDIWGHGSFNSRFGVDLTDDLVIAAIVADWAREGA</sequence>
<reference evidence="2" key="1">
    <citation type="submission" date="2017-05" db="EMBL/GenBank/DDBJ databases">
        <authorList>
            <person name="Rodrigo-Torres L."/>
            <person name="Arahal R. D."/>
            <person name="Lucena T."/>
        </authorList>
    </citation>
    <scope>NUCLEOTIDE SEQUENCE [LARGE SCALE GENOMIC DNA]</scope>
    <source>
        <strain evidence="2">CECT 8715</strain>
    </source>
</reference>
<name>A0A238K0S4_9RHOB</name>
<dbReference type="Proteomes" id="UP000202485">
    <property type="component" value="Unassembled WGS sequence"/>
</dbReference>
<evidence type="ECO:0000313" key="1">
    <source>
        <dbReference type="EMBL" id="SMX36485.1"/>
    </source>
</evidence>
<accession>A0A238K0S4</accession>
<dbReference type="EMBL" id="FXYG01000001">
    <property type="protein sequence ID" value="SMX36485.1"/>
    <property type="molecule type" value="Genomic_DNA"/>
</dbReference>
<dbReference type="OrthoDB" id="9962167at2"/>
<dbReference type="AlphaFoldDB" id="A0A238K0S4"/>
<evidence type="ECO:0000313" key="2">
    <source>
        <dbReference type="Proteomes" id="UP000202485"/>
    </source>
</evidence>